<dbReference type="PANTHER" id="PTHR43369:SF2">
    <property type="entry name" value="PHOSPHORIBOSYLGLYCINAMIDE FORMYLTRANSFERASE"/>
    <property type="match status" value="1"/>
</dbReference>
<evidence type="ECO:0000256" key="4">
    <source>
        <dbReference type="HAMAP-Rule" id="MF_01930"/>
    </source>
</evidence>
<dbReference type="GO" id="GO:0004644">
    <property type="term" value="F:phosphoribosylglycinamide formyltransferase activity"/>
    <property type="evidence" value="ECO:0007669"/>
    <property type="project" value="UniProtKB-EC"/>
</dbReference>
<name>A0ABS8C808_9BURK</name>
<accession>A0ABS8C808</accession>
<keyword evidence="3 4" id="KW-0658">Purine biosynthesis</keyword>
<feature type="active site" description="Proton donor" evidence="4">
    <location>
        <position position="130"/>
    </location>
</feature>
<feature type="domain" description="Formyl transferase N-terminal" evidence="5">
    <location>
        <begin position="24"/>
        <end position="203"/>
    </location>
</feature>
<dbReference type="InterPro" id="IPR036477">
    <property type="entry name" value="Formyl_transf_N_sf"/>
</dbReference>
<feature type="binding site" evidence="4">
    <location>
        <begin position="33"/>
        <end position="35"/>
    </location>
    <ligand>
        <name>N(1)-(5-phospho-beta-D-ribosyl)glycinamide</name>
        <dbReference type="ChEBI" id="CHEBI:143788"/>
    </ligand>
</feature>
<dbReference type="InterPro" id="IPR002376">
    <property type="entry name" value="Formyl_transf_N"/>
</dbReference>
<comment type="pathway">
    <text evidence="1 4">Purine metabolism; IMP biosynthesis via de novo pathway; N(2)-formyl-N(1)-(5-phospho-D-ribosyl)glycinamide from N(1)-(5-phospho-D-ribosyl)glycinamide (10-formyl THF route): step 1/1.</text>
</comment>
<comment type="catalytic activity">
    <reaction evidence="4">
        <text>N(1)-(5-phospho-beta-D-ribosyl)glycinamide + (6R)-10-formyltetrahydrofolate = N(2)-formyl-N(1)-(5-phospho-beta-D-ribosyl)glycinamide + (6S)-5,6,7,8-tetrahydrofolate + H(+)</text>
        <dbReference type="Rhea" id="RHEA:15053"/>
        <dbReference type="ChEBI" id="CHEBI:15378"/>
        <dbReference type="ChEBI" id="CHEBI:57453"/>
        <dbReference type="ChEBI" id="CHEBI:143788"/>
        <dbReference type="ChEBI" id="CHEBI:147286"/>
        <dbReference type="ChEBI" id="CHEBI:195366"/>
        <dbReference type="EC" id="2.1.2.2"/>
    </reaction>
</comment>
<evidence type="ECO:0000256" key="2">
    <source>
        <dbReference type="ARBA" id="ARBA00022679"/>
    </source>
</evidence>
<dbReference type="HAMAP" id="MF_01930">
    <property type="entry name" value="PurN"/>
    <property type="match status" value="1"/>
</dbReference>
<evidence type="ECO:0000313" key="7">
    <source>
        <dbReference type="Proteomes" id="UP000776983"/>
    </source>
</evidence>
<comment type="function">
    <text evidence="4">Catalyzes the transfer of a formyl group from 10-formyltetrahydrofolate to 5-phospho-ribosyl-glycinamide (GAR), producing 5-phospho-ribosyl-N-formylglycinamide (FGAR) and tetrahydrofolate.</text>
</comment>
<proteinExistence type="inferred from homology"/>
<dbReference type="SUPFAM" id="SSF53328">
    <property type="entry name" value="Formyltransferase"/>
    <property type="match status" value="1"/>
</dbReference>
<dbReference type="NCBIfam" id="TIGR00639">
    <property type="entry name" value="PurN"/>
    <property type="match status" value="1"/>
</dbReference>
<dbReference type="Proteomes" id="UP000776983">
    <property type="component" value="Unassembled WGS sequence"/>
</dbReference>
<feature type="binding site" evidence="4">
    <location>
        <position position="128"/>
    </location>
    <ligand>
        <name>(6R)-10-formyltetrahydrofolate</name>
        <dbReference type="ChEBI" id="CHEBI:195366"/>
    </ligand>
</feature>
<feature type="site" description="Raises pKa of active site His" evidence="4">
    <location>
        <position position="166"/>
    </location>
</feature>
<protein>
    <recommendedName>
        <fullName evidence="4">Phosphoribosylglycinamide formyltransferase</fullName>
        <ecNumber evidence="4">2.1.2.2</ecNumber>
    </recommendedName>
    <alternativeName>
        <fullName evidence="4">5'-phosphoribosylglycinamide transformylase</fullName>
    </alternativeName>
    <alternativeName>
        <fullName evidence="4">GAR transformylase</fullName>
        <shortName evidence="4">GART</shortName>
    </alternativeName>
</protein>
<comment type="caution">
    <text evidence="6">The sequence shown here is derived from an EMBL/GenBank/DDBJ whole genome shotgun (WGS) entry which is preliminary data.</text>
</comment>
<dbReference type="EC" id="2.1.2.2" evidence="4"/>
<dbReference type="RefSeq" id="WP_226952391.1">
    <property type="nucleotide sequence ID" value="NZ_JACDXW010000001.1"/>
</dbReference>
<dbReference type="EMBL" id="JACDXW010000001">
    <property type="protein sequence ID" value="MCB5362165.1"/>
    <property type="molecule type" value="Genomic_DNA"/>
</dbReference>
<evidence type="ECO:0000256" key="3">
    <source>
        <dbReference type="ARBA" id="ARBA00022755"/>
    </source>
</evidence>
<dbReference type="PIRSF" id="PIRSF036480">
    <property type="entry name" value="FormyFH4_hydr"/>
    <property type="match status" value="1"/>
</dbReference>
<reference evidence="6 7" key="1">
    <citation type="submission" date="2020-07" db="EMBL/GenBank/DDBJ databases">
        <title>Pusillimonas sp. nov., isolated from poultry manure in Taiwan.</title>
        <authorList>
            <person name="Lin S.-Y."/>
            <person name="Tang Y.-S."/>
            <person name="Young C.-C."/>
        </authorList>
    </citation>
    <scope>NUCLEOTIDE SEQUENCE [LARGE SCALE GENOMIC DNA]</scope>
    <source>
        <strain evidence="6 7">CC-YST705</strain>
    </source>
</reference>
<dbReference type="PANTHER" id="PTHR43369">
    <property type="entry name" value="PHOSPHORIBOSYLGLYCINAMIDE FORMYLTRANSFERASE"/>
    <property type="match status" value="1"/>
</dbReference>
<evidence type="ECO:0000256" key="1">
    <source>
        <dbReference type="ARBA" id="ARBA00005054"/>
    </source>
</evidence>
<comment type="similarity">
    <text evidence="4">Belongs to the GART family.</text>
</comment>
<evidence type="ECO:0000259" key="5">
    <source>
        <dbReference type="Pfam" id="PF00551"/>
    </source>
</evidence>
<dbReference type="InterPro" id="IPR004607">
    <property type="entry name" value="GART"/>
</dbReference>
<comment type="caution">
    <text evidence="4">Lacks conserved residue(s) required for the propagation of feature annotation.</text>
</comment>
<gene>
    <name evidence="4" type="primary">purN</name>
    <name evidence="6" type="ORF">H0484_00105</name>
</gene>
<sequence>MQLPGLSEGYILQPKLFSASRPCRVVILVSGRGSNMQALVQAASRQAMPVQVCAVISNQMDAPALQWAREQGLRTASLPHRNYQSREQFDEALANEIEAHEPDYVLLAGFMRVLTDGFVRRFHGRLINIHPSLLPAFPGLNTHRRALDAGVAWHGCTVHFVTPEVDEGPIIAQWAVPVLANDNEETLAMRVLQSEHRLYAQVLSWLTQGRVSLDALGKVYLTDVGCRSFASTPNEQDAA</sequence>
<dbReference type="Pfam" id="PF00551">
    <property type="entry name" value="Formyl_trans_N"/>
    <property type="match status" value="1"/>
</dbReference>
<keyword evidence="7" id="KW-1185">Reference proteome</keyword>
<dbReference type="Gene3D" id="3.40.50.170">
    <property type="entry name" value="Formyl transferase, N-terminal domain"/>
    <property type="match status" value="1"/>
</dbReference>
<organism evidence="6 7">
    <name type="scientific">Mesopusillimonas faecipullorum</name>
    <dbReference type="NCBI Taxonomy" id="2755040"/>
    <lineage>
        <taxon>Bacteria</taxon>
        <taxon>Pseudomonadati</taxon>
        <taxon>Pseudomonadota</taxon>
        <taxon>Betaproteobacteria</taxon>
        <taxon>Burkholderiales</taxon>
        <taxon>Alcaligenaceae</taxon>
        <taxon>Mesopusillimonas</taxon>
    </lineage>
</organism>
<evidence type="ECO:0000313" key="6">
    <source>
        <dbReference type="EMBL" id="MCB5362165.1"/>
    </source>
</evidence>
<dbReference type="CDD" id="cd08645">
    <property type="entry name" value="FMT_core_GART"/>
    <property type="match status" value="1"/>
</dbReference>
<feature type="binding site" evidence="4">
    <location>
        <position position="86"/>
    </location>
    <ligand>
        <name>(6R)-10-formyltetrahydrofolate</name>
        <dbReference type="ChEBI" id="CHEBI:195366"/>
    </ligand>
</feature>
<keyword evidence="2 4" id="KW-0808">Transferase</keyword>